<reference evidence="1" key="1">
    <citation type="journal article" date="2020" name="Nature">
        <title>Giant virus diversity and host interactions through global metagenomics.</title>
        <authorList>
            <person name="Schulz F."/>
            <person name="Roux S."/>
            <person name="Paez-Espino D."/>
            <person name="Jungbluth S."/>
            <person name="Walsh D.A."/>
            <person name="Denef V.J."/>
            <person name="McMahon K.D."/>
            <person name="Konstantinidis K.T."/>
            <person name="Eloe-Fadrosh E.A."/>
            <person name="Kyrpides N.C."/>
            <person name="Woyke T."/>
        </authorList>
    </citation>
    <scope>NUCLEOTIDE SEQUENCE</scope>
    <source>
        <strain evidence="1">GVMAG-M-3300020166-5</strain>
    </source>
</reference>
<sequence>MLSNNTRRKLQERMPMDISKTVSSRYPTTEDILLKPVSSRYPTTEDILPTTDTLKDIPRTIIRDSKNIETREDNPKRQMAFYSGIKKLNKRNKLPKTITGEVDVCVFCLKKVYDRPYLLFSLQKSGDVFKWPTYDITKGGFAGATSYLHSYFKIDSSVITYEGLITENGRTKLWFRYSDKIEIVPLKNKDDPHTWCLCDEIVNHKKYLTFEIDKMVVDFFTHNPDFNYITNHLGEIYETPVVGYYGNHYSSTAYISVFGRKRNGIGINGPFYYFSPYNVAIRYSIWTHNHKQLKISDKLLTIDNDGKYTEGGLVRFVIFLGNTQVLFSDDGNSLGTSESWAGEYNTIIRARRRLRAGDDNYESLIAIRKYDQQLPLSYYYVNTSQKNATLDAVNNKNILEVE</sequence>
<organism evidence="1">
    <name type="scientific">viral metagenome</name>
    <dbReference type="NCBI Taxonomy" id="1070528"/>
    <lineage>
        <taxon>unclassified sequences</taxon>
        <taxon>metagenomes</taxon>
        <taxon>organismal metagenomes</taxon>
    </lineage>
</organism>
<proteinExistence type="predicted"/>
<dbReference type="EMBL" id="MN739283">
    <property type="protein sequence ID" value="QHS97006.1"/>
    <property type="molecule type" value="Genomic_DNA"/>
</dbReference>
<accession>A0A6C0BXQ8</accession>
<name>A0A6C0BXQ8_9ZZZZ</name>
<evidence type="ECO:0000313" key="1">
    <source>
        <dbReference type="EMBL" id="QHS97006.1"/>
    </source>
</evidence>
<dbReference type="AlphaFoldDB" id="A0A6C0BXQ8"/>
<protein>
    <submittedName>
        <fullName evidence="1">Uncharacterized protein</fullName>
    </submittedName>
</protein>